<evidence type="ECO:0000313" key="1">
    <source>
        <dbReference type="EMBL" id="GFO29128.1"/>
    </source>
</evidence>
<sequence length="156" mass="18172">MLRDQKARQATRDLRHSSAVPQFHLQSYSSLDIRGFGSGWEERKRLVPAVLGYIRPGRLYYNTMYRPTQGTATGYLSGYVICSWFDMVDNSRFIMVNWSRASFKVQENSPVTGIPTPHSHKDRHYLPTVMMHKRRRRVLKVRARLVCVETNVSHTT</sequence>
<gene>
    <name evidence="1" type="ORF">PoB_005563300</name>
</gene>
<dbReference type="Proteomes" id="UP000735302">
    <property type="component" value="Unassembled WGS sequence"/>
</dbReference>
<comment type="caution">
    <text evidence="1">The sequence shown here is derived from an EMBL/GenBank/DDBJ whole genome shotgun (WGS) entry which is preliminary data.</text>
</comment>
<name>A0AAV4CDU2_9GAST</name>
<dbReference type="AlphaFoldDB" id="A0AAV4CDU2"/>
<protein>
    <submittedName>
        <fullName evidence="1">Uncharacterized protein</fullName>
    </submittedName>
</protein>
<evidence type="ECO:0000313" key="2">
    <source>
        <dbReference type="Proteomes" id="UP000735302"/>
    </source>
</evidence>
<dbReference type="EMBL" id="BLXT01006120">
    <property type="protein sequence ID" value="GFO29128.1"/>
    <property type="molecule type" value="Genomic_DNA"/>
</dbReference>
<reference evidence="1 2" key="1">
    <citation type="journal article" date="2021" name="Elife">
        <title>Chloroplast acquisition without the gene transfer in kleptoplastic sea slugs, Plakobranchus ocellatus.</title>
        <authorList>
            <person name="Maeda T."/>
            <person name="Takahashi S."/>
            <person name="Yoshida T."/>
            <person name="Shimamura S."/>
            <person name="Takaki Y."/>
            <person name="Nagai Y."/>
            <person name="Toyoda A."/>
            <person name="Suzuki Y."/>
            <person name="Arimoto A."/>
            <person name="Ishii H."/>
            <person name="Satoh N."/>
            <person name="Nishiyama T."/>
            <person name="Hasebe M."/>
            <person name="Maruyama T."/>
            <person name="Minagawa J."/>
            <person name="Obokata J."/>
            <person name="Shigenobu S."/>
        </authorList>
    </citation>
    <scope>NUCLEOTIDE SEQUENCE [LARGE SCALE GENOMIC DNA]</scope>
</reference>
<keyword evidence="2" id="KW-1185">Reference proteome</keyword>
<proteinExistence type="predicted"/>
<organism evidence="1 2">
    <name type="scientific">Plakobranchus ocellatus</name>
    <dbReference type="NCBI Taxonomy" id="259542"/>
    <lineage>
        <taxon>Eukaryota</taxon>
        <taxon>Metazoa</taxon>
        <taxon>Spiralia</taxon>
        <taxon>Lophotrochozoa</taxon>
        <taxon>Mollusca</taxon>
        <taxon>Gastropoda</taxon>
        <taxon>Heterobranchia</taxon>
        <taxon>Euthyneura</taxon>
        <taxon>Panpulmonata</taxon>
        <taxon>Sacoglossa</taxon>
        <taxon>Placobranchoidea</taxon>
        <taxon>Plakobranchidae</taxon>
        <taxon>Plakobranchus</taxon>
    </lineage>
</organism>
<accession>A0AAV4CDU2</accession>